<evidence type="ECO:0000313" key="5">
    <source>
        <dbReference type="EMBL" id="WLQ61941.1"/>
    </source>
</evidence>
<sequence length="110" mass="12310">MSNHDGEYVLRAQLPGMEPESDIRVTVDDNLITVHADHAESQEDKEHSEFRYGSFRRTVRLPGTIRPDKVNAVYADGVLTVRAALLDRAESSEYSVPVKRGNGRGEEEPT</sequence>
<dbReference type="SUPFAM" id="SSF49764">
    <property type="entry name" value="HSP20-like chaperones"/>
    <property type="match status" value="1"/>
</dbReference>
<gene>
    <name evidence="5" type="ORF">P8A19_38350</name>
</gene>
<name>A0ABY9J2H6_9ACTN</name>
<dbReference type="InterPro" id="IPR008978">
    <property type="entry name" value="HSP20-like_chaperone"/>
</dbReference>
<reference evidence="5 6" key="1">
    <citation type="submission" date="2023-03" db="EMBL/GenBank/DDBJ databases">
        <title>Isolation and description of six Streptomyces strains from soil environments, able to metabolize different microbial glucans.</title>
        <authorList>
            <person name="Widen T."/>
            <person name="Larsbrink J."/>
        </authorList>
    </citation>
    <scope>NUCLEOTIDE SEQUENCE [LARGE SCALE GENOMIC DNA]</scope>
    <source>
        <strain evidence="5 6">Alt2</strain>
    </source>
</reference>
<dbReference type="RefSeq" id="WP_306072163.1">
    <property type="nucleotide sequence ID" value="NZ_CP120988.1"/>
</dbReference>
<feature type="region of interest" description="Disordered" evidence="3">
    <location>
        <begin position="91"/>
        <end position="110"/>
    </location>
</feature>
<dbReference type="CDD" id="cd06464">
    <property type="entry name" value="ACD_sHsps-like"/>
    <property type="match status" value="1"/>
</dbReference>
<dbReference type="EMBL" id="CP120988">
    <property type="protein sequence ID" value="WLQ61941.1"/>
    <property type="molecule type" value="Genomic_DNA"/>
</dbReference>
<evidence type="ECO:0000256" key="3">
    <source>
        <dbReference type="SAM" id="MobiDB-lite"/>
    </source>
</evidence>
<evidence type="ECO:0000256" key="2">
    <source>
        <dbReference type="RuleBase" id="RU003616"/>
    </source>
</evidence>
<evidence type="ECO:0000256" key="1">
    <source>
        <dbReference type="PROSITE-ProRule" id="PRU00285"/>
    </source>
</evidence>
<dbReference type="PROSITE" id="PS01031">
    <property type="entry name" value="SHSP"/>
    <property type="match status" value="1"/>
</dbReference>
<dbReference type="Pfam" id="PF00011">
    <property type="entry name" value="HSP20"/>
    <property type="match status" value="1"/>
</dbReference>
<proteinExistence type="inferred from homology"/>
<dbReference type="Proteomes" id="UP001235744">
    <property type="component" value="Chromosome"/>
</dbReference>
<protein>
    <submittedName>
        <fullName evidence="5">Hsp20/alpha crystallin family protein</fullName>
    </submittedName>
</protein>
<dbReference type="InterPro" id="IPR002068">
    <property type="entry name" value="A-crystallin/Hsp20_dom"/>
</dbReference>
<accession>A0ABY9J2H6</accession>
<dbReference type="PANTHER" id="PTHR11527">
    <property type="entry name" value="HEAT-SHOCK PROTEIN 20 FAMILY MEMBER"/>
    <property type="match status" value="1"/>
</dbReference>
<dbReference type="InterPro" id="IPR031107">
    <property type="entry name" value="Small_HSP"/>
</dbReference>
<feature type="domain" description="SHSP" evidence="4">
    <location>
        <begin position="1"/>
        <end position="101"/>
    </location>
</feature>
<evidence type="ECO:0000313" key="6">
    <source>
        <dbReference type="Proteomes" id="UP001235744"/>
    </source>
</evidence>
<organism evidence="5 6">
    <name type="scientific">Streptomyces poriferorum</name>
    <dbReference type="NCBI Taxonomy" id="2798799"/>
    <lineage>
        <taxon>Bacteria</taxon>
        <taxon>Bacillati</taxon>
        <taxon>Actinomycetota</taxon>
        <taxon>Actinomycetes</taxon>
        <taxon>Kitasatosporales</taxon>
        <taxon>Streptomycetaceae</taxon>
        <taxon>Streptomyces</taxon>
    </lineage>
</organism>
<evidence type="ECO:0000259" key="4">
    <source>
        <dbReference type="PROSITE" id="PS01031"/>
    </source>
</evidence>
<dbReference type="Gene3D" id="2.60.40.790">
    <property type="match status" value="1"/>
</dbReference>
<comment type="similarity">
    <text evidence="1 2">Belongs to the small heat shock protein (HSP20) family.</text>
</comment>
<keyword evidence="6" id="KW-1185">Reference proteome</keyword>